<dbReference type="Proteomes" id="UP000198406">
    <property type="component" value="Unassembled WGS sequence"/>
</dbReference>
<dbReference type="EMBL" id="BDSP01000152">
    <property type="protein sequence ID" value="GAX20864.1"/>
    <property type="molecule type" value="Genomic_DNA"/>
</dbReference>
<feature type="region of interest" description="Disordered" evidence="1">
    <location>
        <begin position="1"/>
        <end position="21"/>
    </location>
</feature>
<accession>A0A1Z5K3P0</accession>
<keyword evidence="3" id="KW-1185">Reference proteome</keyword>
<feature type="region of interest" description="Disordered" evidence="1">
    <location>
        <begin position="1163"/>
        <end position="1182"/>
    </location>
</feature>
<organism evidence="2 3">
    <name type="scientific">Fistulifera solaris</name>
    <name type="common">Oleaginous diatom</name>
    <dbReference type="NCBI Taxonomy" id="1519565"/>
    <lineage>
        <taxon>Eukaryota</taxon>
        <taxon>Sar</taxon>
        <taxon>Stramenopiles</taxon>
        <taxon>Ochrophyta</taxon>
        <taxon>Bacillariophyta</taxon>
        <taxon>Bacillariophyceae</taxon>
        <taxon>Bacillariophycidae</taxon>
        <taxon>Naviculales</taxon>
        <taxon>Naviculaceae</taxon>
        <taxon>Fistulifera</taxon>
    </lineage>
</organism>
<feature type="compositionally biased region" description="Basic residues" evidence="1">
    <location>
        <begin position="608"/>
        <end position="620"/>
    </location>
</feature>
<reference evidence="2 3" key="1">
    <citation type="journal article" date="2015" name="Plant Cell">
        <title>Oil accumulation by the oleaginous diatom Fistulifera solaris as revealed by the genome and transcriptome.</title>
        <authorList>
            <person name="Tanaka T."/>
            <person name="Maeda Y."/>
            <person name="Veluchamy A."/>
            <person name="Tanaka M."/>
            <person name="Abida H."/>
            <person name="Marechal E."/>
            <person name="Bowler C."/>
            <person name="Muto M."/>
            <person name="Sunaga Y."/>
            <person name="Tanaka M."/>
            <person name="Yoshino T."/>
            <person name="Taniguchi T."/>
            <person name="Fukuda Y."/>
            <person name="Nemoto M."/>
            <person name="Matsumoto M."/>
            <person name="Wong P.S."/>
            <person name="Aburatani S."/>
            <person name="Fujibuchi W."/>
        </authorList>
    </citation>
    <scope>NUCLEOTIDE SEQUENCE [LARGE SCALE GENOMIC DNA]</scope>
    <source>
        <strain evidence="2 3">JPCC DA0580</strain>
    </source>
</reference>
<evidence type="ECO:0000313" key="3">
    <source>
        <dbReference type="Proteomes" id="UP000198406"/>
    </source>
</evidence>
<evidence type="ECO:0000256" key="1">
    <source>
        <dbReference type="SAM" id="MobiDB-lite"/>
    </source>
</evidence>
<feature type="region of interest" description="Disordered" evidence="1">
    <location>
        <begin position="592"/>
        <end position="622"/>
    </location>
</feature>
<evidence type="ECO:0000313" key="2">
    <source>
        <dbReference type="EMBL" id="GAX20864.1"/>
    </source>
</evidence>
<comment type="caution">
    <text evidence="2">The sequence shown here is derived from an EMBL/GenBank/DDBJ whole genome shotgun (WGS) entry which is preliminary data.</text>
</comment>
<protein>
    <submittedName>
        <fullName evidence="2">Uncharacterized protein</fullName>
    </submittedName>
</protein>
<dbReference type="InParanoid" id="A0A1Z5K3P0"/>
<name>A0A1Z5K3P0_FISSO</name>
<gene>
    <name evidence="2" type="ORF">FisN_7Hh181</name>
</gene>
<proteinExistence type="predicted"/>
<feature type="compositionally biased region" description="Polar residues" evidence="1">
    <location>
        <begin position="592"/>
        <end position="607"/>
    </location>
</feature>
<feature type="compositionally biased region" description="Basic residues" evidence="1">
    <location>
        <begin position="1"/>
        <end position="11"/>
    </location>
</feature>
<sequence>MAGTKRRRGGSKKAAAPKVSSVPPVNRLIARLLQWQKESPTAVERLWNDETPVQFLSEEFRATSERNEDAVAAEDTLGYVLLLAAQTLERLTDSEQNAVRMAWLAFAVAPLACPRSDSWSTKTARHVAGRAFLASVCAAHQALAHLVAHPSSDERTAIAMLAAILTLDTALSSAGLKDSSNSSRQARPVWERSRAALRLHAEKYWLEKEQNEMDDSTAWDPKMEACWSYIHEEIIAVQSLHNFFAQAIDTYYLITDHSTVSSRWVAMALTIHGEPHWLETSIALLEGPWMEYWSCPVIGDVMVQQESSSTSIRKRGTNEPVESGMLYELFGPAVAVMLVSKMVQFFRTVNRSVERKFKGNLYVYMNACWSQRIDNKQDPHDTGAILLYRLLDVHRRCLDEMQLPVVNDDDAIESTEAPGSYYPFVSDVLEQLSTAISSSPSLSHEAQVQVRSALDGLSVAFIFRQHQNAQVIDARLLQFAMLQVVRALNQSRGSNESALWLSKKSSLLPLPVPALSKTKSQKKKHSTKSTYAGMFPADYGPPHRGDAKLALVLRAISAAGSWDARCSEFLSILLNLIASLYDTRNLEYPTTLTRKASTVPTNNSSPRSHSRNTRTGKRRKVESGEFNREAYALSSWSRMTATRALVCSTALDALSLCLRCSHNDLSLSQLQRLFRTGLNGEHVLKFLHLNNALSCVLPGTLVDDQPVGENAEHEDSSYTDGENNVWSSHINACLTLARGRISFRSDDKHIFLGPWRMDVLKEISSLCGGRGIMWPLWLPPPLRVTVAANLVCEDSQPGCYDAELFIVNGTLMSIEEVLNSFATWRFRDPSRKDAMVCSAYDKVLLSLDDARLILGALCRLDRDSQRDFFTKLVRIVRQWLERVNERSGDFTKLKDDYEASGFVSRITTFCSNVYFLLRSGVAVRRELVELVGSSQTSSALKLRRSPQTCAEKSFMGVLGNWKFSDDVSSKILLEDVDPIAQESMRHVLEESFRLGFTTGQTDNGRLVYSAWNGLGKSDLWSMKEEIAPISQRFGLDASHVSSVILELRDDICLVDRFLRKLNPNASSVSPLVAAVDSQMRFDFRNKTELSLKIGSCLRAMINKASALVEILLGNEMGEALSLSSSQLPSLVHTLSTYVCFAVSACTVPKNDFFSAFCQKRKRGNSTESDTSVSDDDTSEVGNGDRVDSLKKFQDICAQTGASPVYPDWLDMDCKLLDRASLDMALDIAEKANRCITSLVTVCIREVKVRQATVLAGEKSPLLDLVSPIIELCWLDRFWDESLYSSEGRSQISLQDSEGLCELLSEYLGIETVDMCYAVEMLSSKIHGSQSMTSFTCGASQRVNGKLSDLLRQNDVGTIDLTTQMLRATYEWEMLLARGLAPACLGQSEVSGVSAGSRQPFLEAIRWMNALYGAVDCFTPVVALIHFGVHRDRDVRAIRRSSEIQIDDLERNYEYFRGAIDGADVPISLKQSVHEMLAVLSVLPSSVCSSSSAVQICTEENTFLRLKSCTCLWKALYILSGWPVPEKFTDRELLSRSVVDRLVAFMENAQSEQKSWTWTSSSDTLLSALCGFESSKVTAFERVEFDARILEEAIRRTISHSGDHRDIFEIDRFGLLRCLTNLIKSSLPSNRSRVFFVEKVTMVLRSLIEVDDEDGRVSSVMGILEEWDDDALRRLLLDDICFCSESERKLIFGVSNAGDYYKDPIGILQDMVEKSTKREGSNSQLAPGTFDGY</sequence>